<feature type="domain" description="Tubulin--tyrosine ligase-like protein 12 SET-like" evidence="1">
    <location>
        <begin position="380"/>
        <end position="488"/>
    </location>
</feature>
<evidence type="ECO:0000259" key="1">
    <source>
        <dbReference type="Pfam" id="PF25556"/>
    </source>
</evidence>
<name>A0A1Y1I280_KLENI</name>
<dbReference type="PROSITE" id="PS51221">
    <property type="entry name" value="TTL"/>
    <property type="match status" value="1"/>
</dbReference>
<dbReference type="InterPro" id="IPR057954">
    <property type="entry name" value="SET_TTL12"/>
</dbReference>
<keyword evidence="2" id="KW-0436">Ligase</keyword>
<dbReference type="Gene3D" id="3.80.10.10">
    <property type="entry name" value="Ribonuclease Inhibitor"/>
    <property type="match status" value="2"/>
</dbReference>
<dbReference type="Pfam" id="PF25556">
    <property type="entry name" value="SET_TTL"/>
    <property type="match status" value="2"/>
</dbReference>
<organism evidence="2 3">
    <name type="scientific">Klebsormidium nitens</name>
    <name type="common">Green alga</name>
    <name type="synonym">Ulothrix nitens</name>
    <dbReference type="NCBI Taxonomy" id="105231"/>
    <lineage>
        <taxon>Eukaryota</taxon>
        <taxon>Viridiplantae</taxon>
        <taxon>Streptophyta</taxon>
        <taxon>Klebsormidiophyceae</taxon>
        <taxon>Klebsormidiales</taxon>
        <taxon>Klebsormidiaceae</taxon>
        <taxon>Klebsormidium</taxon>
    </lineage>
</organism>
<dbReference type="PANTHER" id="PTHR46088">
    <property type="entry name" value="TUBULIN--TYROSINE LIGASE-LIKE PROTEIN 12"/>
    <property type="match status" value="1"/>
</dbReference>
<dbReference type="Proteomes" id="UP000054558">
    <property type="component" value="Unassembled WGS sequence"/>
</dbReference>
<evidence type="ECO:0000313" key="2">
    <source>
        <dbReference type="EMBL" id="GAQ82856.1"/>
    </source>
</evidence>
<dbReference type="SUPFAM" id="SSF52047">
    <property type="entry name" value="RNI-like"/>
    <property type="match status" value="1"/>
</dbReference>
<accession>A0A1Y1I280</accession>
<dbReference type="EMBL" id="DF237075">
    <property type="protein sequence ID" value="GAQ82856.1"/>
    <property type="molecule type" value="Genomic_DNA"/>
</dbReference>
<protein>
    <submittedName>
        <fullName evidence="2">Putative tubulin-tyrosine ligase</fullName>
    </submittedName>
</protein>
<evidence type="ECO:0000313" key="3">
    <source>
        <dbReference type="Proteomes" id="UP000054558"/>
    </source>
</evidence>
<keyword evidence="3" id="KW-1185">Reference proteome</keyword>
<dbReference type="InterPro" id="IPR027749">
    <property type="entry name" value="TTLL12"/>
</dbReference>
<dbReference type="Gene3D" id="3.30.470.20">
    <property type="entry name" value="ATP-grasp fold, B domain"/>
    <property type="match status" value="1"/>
</dbReference>
<sequence>MEFEDFVQVHGVLLAASGLPQSLHKVLHQKLTQDVFDGGQHFQVEEVEVEGGVQRRLVASAERLDKESDVFLVDHTWSFRLAGARKQLEAMPTLVERMAALMSVADTGTEEEEGADPDGTSQSVEAVLTAAEQAAREKGAPVRWLELDECGLDDAGLVALKLGEKYPDLVGLSLWGNKIATTAALLEALGGLLPLRALWLNDNPVYASGTADVLETLQPRLPLLEVFSSRATDHYFFWALGLFASVYGADAPGVDGASGHQRHPLWTVHELDLSGRGLQRLKPELFNETEAPTLQSLDLTDNPLSAQDASELETLLARLPSLQSLKIDVPGPLGATLKDVADALPKVTLINGLERDTILAAKGSTPITASLHPRLPTWQPGEPLVERVLRAMWQFVNTYRLATEEKLDETPVWYVMDELGSAVRHSDRPTAVCMPFMYLPDGTLNSAVSYSLLWPCEDLRRGDECTRDFLKGITEDKQRSSRLTAWFHTPSNYFEQVFQDYKKKLAAVSPQSATPPPASEGPVLSIRPADGRPLKVFTDIREGMDHLNRPEFVQVDDPRDADIVWAFDQIDEASRAALGLRSDQYMNQFPFEACIVMKHHLAHTVKQAHGAPAWLQPTYELDSELPALIGDFQERERARVDNLWILKPWNMARSIDASVTRNLVQVIRSMETGPKICQKYIERPATFRGRKFDLRLVVLLRSVRPLEVLLYDVFWARFSNNPYTMDQSSLDDYETHFTVMNYGRKLENINMDLFVAEFETDHNVKWSGIHERIRAMLREVFEGAARVHPEMHDPHARAMYGVDVMLDSDMQPKLLEITYCPDTMRACKYDVPRLQDGKLLLAKDFYNRVFGSLFFREDDGFESL</sequence>
<dbReference type="PANTHER" id="PTHR46088:SF1">
    <property type="entry name" value="TUBULIN--TYROSINE LIGASE-LIKE PROTEIN 12"/>
    <property type="match status" value="1"/>
</dbReference>
<dbReference type="OMA" id="QKGDECT"/>
<dbReference type="AlphaFoldDB" id="A0A1Y1I280"/>
<dbReference type="Pfam" id="PF03133">
    <property type="entry name" value="TTL"/>
    <property type="match status" value="1"/>
</dbReference>
<dbReference type="GO" id="GO:0016874">
    <property type="term" value="F:ligase activity"/>
    <property type="evidence" value="ECO:0007669"/>
    <property type="project" value="UniProtKB-KW"/>
</dbReference>
<dbReference type="InterPro" id="IPR004344">
    <property type="entry name" value="TTL/TTLL_fam"/>
</dbReference>
<dbReference type="STRING" id="105231.A0A1Y1I280"/>
<dbReference type="GO" id="GO:0005737">
    <property type="term" value="C:cytoplasm"/>
    <property type="evidence" value="ECO:0000318"/>
    <property type="project" value="GO_Central"/>
</dbReference>
<feature type="domain" description="Tubulin--tyrosine ligase-like protein 12 SET-like" evidence="1">
    <location>
        <begin position="67"/>
        <end position="111"/>
    </location>
</feature>
<dbReference type="SUPFAM" id="SSF56059">
    <property type="entry name" value="Glutathione synthetase ATP-binding domain-like"/>
    <property type="match status" value="1"/>
</dbReference>
<dbReference type="OrthoDB" id="202825at2759"/>
<gene>
    <name evidence="2" type="ORF">KFL_001260260</name>
</gene>
<proteinExistence type="predicted"/>
<reference evidence="2 3" key="1">
    <citation type="journal article" date="2014" name="Nat. Commun.">
        <title>Klebsormidium flaccidum genome reveals primary factors for plant terrestrial adaptation.</title>
        <authorList>
            <person name="Hori K."/>
            <person name="Maruyama F."/>
            <person name="Fujisawa T."/>
            <person name="Togashi T."/>
            <person name="Yamamoto N."/>
            <person name="Seo M."/>
            <person name="Sato S."/>
            <person name="Yamada T."/>
            <person name="Mori H."/>
            <person name="Tajima N."/>
            <person name="Moriyama T."/>
            <person name="Ikeuchi M."/>
            <person name="Watanabe M."/>
            <person name="Wada H."/>
            <person name="Kobayashi K."/>
            <person name="Saito M."/>
            <person name="Masuda T."/>
            <person name="Sasaki-Sekimoto Y."/>
            <person name="Mashiguchi K."/>
            <person name="Awai K."/>
            <person name="Shimojima M."/>
            <person name="Masuda S."/>
            <person name="Iwai M."/>
            <person name="Nobusawa T."/>
            <person name="Narise T."/>
            <person name="Kondo S."/>
            <person name="Saito H."/>
            <person name="Sato R."/>
            <person name="Murakawa M."/>
            <person name="Ihara Y."/>
            <person name="Oshima-Yamada Y."/>
            <person name="Ohtaka K."/>
            <person name="Satoh M."/>
            <person name="Sonobe K."/>
            <person name="Ishii M."/>
            <person name="Ohtani R."/>
            <person name="Kanamori-Sato M."/>
            <person name="Honoki R."/>
            <person name="Miyazaki D."/>
            <person name="Mochizuki H."/>
            <person name="Umetsu J."/>
            <person name="Higashi K."/>
            <person name="Shibata D."/>
            <person name="Kamiya Y."/>
            <person name="Sato N."/>
            <person name="Nakamura Y."/>
            <person name="Tabata S."/>
            <person name="Ida S."/>
            <person name="Kurokawa K."/>
            <person name="Ohta H."/>
        </authorList>
    </citation>
    <scope>NUCLEOTIDE SEQUENCE [LARGE SCALE GENOMIC DNA]</scope>
    <source>
        <strain evidence="2 3">NIES-2285</strain>
    </source>
</reference>
<dbReference type="InterPro" id="IPR032675">
    <property type="entry name" value="LRR_dom_sf"/>
</dbReference>